<dbReference type="GO" id="GO:0009236">
    <property type="term" value="P:cobalamin biosynthetic process"/>
    <property type="evidence" value="ECO:0007669"/>
    <property type="project" value="UniProtKB-UniRule"/>
</dbReference>
<keyword evidence="5 8" id="KW-0067">ATP-binding</keyword>
<comment type="caution">
    <text evidence="10">The sequence shown here is derived from an EMBL/GenBank/DDBJ whole genome shotgun (WGS) entry which is preliminary data.</text>
</comment>
<dbReference type="SUPFAM" id="SSF52317">
    <property type="entry name" value="Class I glutamine amidotransferase-like"/>
    <property type="match status" value="1"/>
</dbReference>
<evidence type="ECO:0000313" key="10">
    <source>
        <dbReference type="EMBL" id="OEJ99141.1"/>
    </source>
</evidence>
<comment type="catalytic activity">
    <reaction evidence="8">
        <text>cob(II)yrinate + 2 L-glutamine + 2 ATP + 2 H2O = cob(II)yrinate a,c diamide + 2 L-glutamate + 2 ADP + 2 phosphate + 2 H(+)</text>
        <dbReference type="Rhea" id="RHEA:26289"/>
        <dbReference type="ChEBI" id="CHEBI:15377"/>
        <dbReference type="ChEBI" id="CHEBI:15378"/>
        <dbReference type="ChEBI" id="CHEBI:29985"/>
        <dbReference type="ChEBI" id="CHEBI:30616"/>
        <dbReference type="ChEBI" id="CHEBI:43474"/>
        <dbReference type="ChEBI" id="CHEBI:58359"/>
        <dbReference type="ChEBI" id="CHEBI:58537"/>
        <dbReference type="ChEBI" id="CHEBI:58894"/>
        <dbReference type="ChEBI" id="CHEBI:456216"/>
        <dbReference type="EC" id="6.3.5.11"/>
    </reaction>
</comment>
<comment type="pathway">
    <text evidence="8">Cofactor biosynthesis; adenosylcobalamin biosynthesis; cob(II)yrinate a,c-diamide from sirohydrochlorin (anaerobic route): step 10/10.</text>
</comment>
<dbReference type="EMBL" id="MDJD01000054">
    <property type="protein sequence ID" value="OEJ99141.1"/>
    <property type="molecule type" value="Genomic_DNA"/>
</dbReference>
<feature type="active site" description="Nucleophile" evidence="8">
    <location>
        <position position="333"/>
    </location>
</feature>
<comment type="similarity">
    <text evidence="8">Belongs to the CobB/CbiA family.</text>
</comment>
<keyword evidence="11" id="KW-1185">Reference proteome</keyword>
<evidence type="ECO:0000256" key="5">
    <source>
        <dbReference type="ARBA" id="ARBA00022840"/>
    </source>
</evidence>
<comment type="miscellaneous">
    <text evidence="8">The a and c carboxylates of cobyrinate are activated for nucleophilic attack via formation of a phosphorylated intermediate by ATP. CbiA catalyzes first the amidation of the c-carboxylate, and then that of the a-carboxylate.</text>
</comment>
<dbReference type="GO" id="GO:0004803">
    <property type="term" value="F:transposase activity"/>
    <property type="evidence" value="ECO:0007669"/>
    <property type="project" value="InterPro"/>
</dbReference>
<comment type="function">
    <text evidence="8">Catalyzes the ATP-dependent amidation of the two carboxylate groups at positions a and c of cobyrinate, using either L-glutamine or ammonia as the nitrogen source.</text>
</comment>
<evidence type="ECO:0000256" key="8">
    <source>
        <dbReference type="HAMAP-Rule" id="MF_00027"/>
    </source>
</evidence>
<dbReference type="Pfam" id="PF01797">
    <property type="entry name" value="Y1_Tnp"/>
    <property type="match status" value="1"/>
</dbReference>
<evidence type="ECO:0000256" key="4">
    <source>
        <dbReference type="ARBA" id="ARBA00022741"/>
    </source>
</evidence>
<dbReference type="HAMAP" id="MF_00027">
    <property type="entry name" value="CobB_CbiA"/>
    <property type="match status" value="1"/>
</dbReference>
<dbReference type="GO" id="GO:0005524">
    <property type="term" value="F:ATP binding"/>
    <property type="evidence" value="ECO:0007669"/>
    <property type="project" value="UniProtKB-UniRule"/>
</dbReference>
<evidence type="ECO:0000259" key="9">
    <source>
        <dbReference type="SMART" id="SM01321"/>
    </source>
</evidence>
<dbReference type="AlphaFoldDB" id="A0A1E5SJ56"/>
<dbReference type="SUPFAM" id="SSF143422">
    <property type="entry name" value="Transposase IS200-like"/>
    <property type="match status" value="1"/>
</dbReference>
<dbReference type="EC" id="6.3.5.11" evidence="8"/>
<dbReference type="InterPro" id="IPR036515">
    <property type="entry name" value="Transposase_17_sf"/>
</dbReference>
<dbReference type="OrthoDB" id="9764035at2"/>
<gene>
    <name evidence="8" type="primary">cbiA</name>
    <name evidence="10" type="ORF">A8C32_08175</name>
</gene>
<dbReference type="Gene3D" id="3.40.50.880">
    <property type="match status" value="1"/>
</dbReference>
<dbReference type="Proteomes" id="UP000095713">
    <property type="component" value="Unassembled WGS sequence"/>
</dbReference>
<proteinExistence type="inferred from homology"/>
<dbReference type="GO" id="GO:0003677">
    <property type="term" value="F:DNA binding"/>
    <property type="evidence" value="ECO:0007669"/>
    <property type="project" value="InterPro"/>
</dbReference>
<feature type="site" description="Increases nucleophilicity of active site Cys" evidence="8">
    <location>
        <position position="428"/>
    </location>
</feature>
<dbReference type="UniPathway" id="UPA00148">
    <property type="reaction ID" value="UER00231"/>
</dbReference>
<name>A0A1E5SJ56_9FLAO</name>
<keyword evidence="3 8" id="KW-0436">Ligase</keyword>
<dbReference type="InterPro" id="IPR002686">
    <property type="entry name" value="Transposase_17"/>
</dbReference>
<dbReference type="InterPro" id="IPR002586">
    <property type="entry name" value="CobQ/CobB/MinD/ParA_Nub-bd_dom"/>
</dbReference>
<keyword evidence="6 8" id="KW-0460">Magnesium</keyword>
<keyword evidence="7 8" id="KW-0315">Glutamine amidotransferase</keyword>
<dbReference type="PANTHER" id="PTHR43873">
    <property type="entry name" value="COBYRINATE A,C-DIAMIDE SYNTHASE"/>
    <property type="match status" value="1"/>
</dbReference>
<dbReference type="Gene3D" id="3.30.70.1290">
    <property type="entry name" value="Transposase IS200-like"/>
    <property type="match status" value="1"/>
</dbReference>
<evidence type="ECO:0000256" key="2">
    <source>
        <dbReference type="ARBA" id="ARBA00022573"/>
    </source>
</evidence>
<keyword evidence="4 8" id="KW-0547">Nucleotide-binding</keyword>
<dbReference type="InterPro" id="IPR029062">
    <property type="entry name" value="Class_I_gatase-like"/>
</dbReference>
<dbReference type="GO" id="GO:0042242">
    <property type="term" value="F:cobyrinic acid a,c-diamide synthase activity"/>
    <property type="evidence" value="ECO:0007669"/>
    <property type="project" value="UniProtKB-UniRule"/>
</dbReference>
<accession>A0A1E5SJ56</accession>
<dbReference type="PANTHER" id="PTHR43873:SF1">
    <property type="entry name" value="COBYRINATE A,C-DIAMIDE SYNTHASE"/>
    <property type="match status" value="1"/>
</dbReference>
<feature type="domain" description="Transposase IS200-like" evidence="9">
    <location>
        <begin position="459"/>
        <end position="596"/>
    </location>
</feature>
<evidence type="ECO:0000256" key="1">
    <source>
        <dbReference type="ARBA" id="ARBA00001946"/>
    </source>
</evidence>
<dbReference type="CDD" id="cd03130">
    <property type="entry name" value="GATase1_CobB"/>
    <property type="match status" value="1"/>
</dbReference>
<dbReference type="STRING" id="1849968.A8C32_08175"/>
<dbReference type="SMART" id="SM01321">
    <property type="entry name" value="Y1_Tnp"/>
    <property type="match status" value="1"/>
</dbReference>
<sequence length="620" mass="70410">MQTSKAFLIAAPWSNSGKTTITLGLARYFSNQGFATQPFKCGPDYIDTIHHTTAARTSSINLDTVMMPDAHLHDVFTKHSKKADINIVEGVMGLFDGSVKDKGSSAEIAKKLNIPVILVVNAKAMAYTVAPILHGLKTFDPEVQIAGVIFNFVKTESHYAFLKEACETVGLKSLGYIPPNEDIAIPSRHLGLHIDDSFESLIENAASHISKHIDLKELLSCAKSINLDDDKGINSLEKELTKSGNSHGVVKKIAVAKDEAFTFTYVENLNYLKELGEVTFFSPIHDKELPEADIIYLAGGYPELYLEKLSANIIMKAAIKKAANAGIKILAECGGMMYLGKSIFTAEGIEYPMANVFDFSTTMEHKKLRLGYRRVVFKDDELWGHEFHYSKIINDTKEISKAEVFTARNKEIDTKLYQYKNVLASYIHLYWGAGNFKWLSNDVVTNLAKIANGFQPIGTREEIYFVTFATAKSRISDRMVKYNSREFIKNLDALTFQGEDLKKMFNLFQEAFKKYEMEVLCFNILPDHIHVMLKAKDEKDLNLQIQKLKGFTSFKYQRYKEWEKGAQHVWVQKFNRKKISKTDGSIDRVTHYIRNNHYKHQERWGEETTQLIESCVCQWG</sequence>
<comment type="domain">
    <text evidence="8">Comprises of two domains. The C-terminal domain contains the binding site for glutamine and catalyzes the hydrolysis of this substrate to glutamate and ammonia. The N-terminal domain is anticipated to bind ATP and cobyrinate and catalyzes the ultimate synthesis of the diamide product. The ammonia produced via the glutaminase domain is probably translocated to the adjacent domain via a molecular tunnel, where it reacts with an activated intermediate.</text>
</comment>
<dbReference type="RefSeq" id="WP_069831824.1">
    <property type="nucleotide sequence ID" value="NZ_MDJD01000054.1"/>
</dbReference>
<reference evidence="10 11" key="1">
    <citation type="submission" date="2016-05" db="EMBL/GenBank/DDBJ databases">
        <title>Draft Genome Sequence of Algibacter sp. Strain SK-16 Isolated from the Surface Water of Aburatsubo Inlet.</title>
        <authorList>
            <person name="Wong S.-K."/>
            <person name="Yoshizawa S."/>
            <person name="Nakajima Y."/>
            <person name="Ogura Y."/>
            <person name="Tetsuya H."/>
            <person name="Hamasaki K."/>
        </authorList>
    </citation>
    <scope>NUCLEOTIDE SEQUENCE [LARGE SCALE GENOMIC DNA]</scope>
    <source>
        <strain evidence="10 11">SK-16</strain>
    </source>
</reference>
<evidence type="ECO:0000256" key="6">
    <source>
        <dbReference type="ARBA" id="ARBA00022842"/>
    </source>
</evidence>
<dbReference type="CDD" id="cd05388">
    <property type="entry name" value="CobB_N"/>
    <property type="match status" value="1"/>
</dbReference>
<dbReference type="InterPro" id="IPR011698">
    <property type="entry name" value="GATase_3"/>
</dbReference>
<evidence type="ECO:0000256" key="3">
    <source>
        <dbReference type="ARBA" id="ARBA00022598"/>
    </source>
</evidence>
<dbReference type="GO" id="GO:0006313">
    <property type="term" value="P:DNA transposition"/>
    <property type="evidence" value="ECO:0007669"/>
    <property type="project" value="InterPro"/>
</dbReference>
<dbReference type="NCBIfam" id="TIGR00379">
    <property type="entry name" value="cobB"/>
    <property type="match status" value="1"/>
</dbReference>
<evidence type="ECO:0000313" key="11">
    <source>
        <dbReference type="Proteomes" id="UP000095713"/>
    </source>
</evidence>
<organism evidence="10 11">
    <name type="scientific">Flavivirga aquatica</name>
    <dbReference type="NCBI Taxonomy" id="1849968"/>
    <lineage>
        <taxon>Bacteria</taxon>
        <taxon>Pseudomonadati</taxon>
        <taxon>Bacteroidota</taxon>
        <taxon>Flavobacteriia</taxon>
        <taxon>Flavobacteriales</taxon>
        <taxon>Flavobacteriaceae</taxon>
        <taxon>Flavivirga</taxon>
    </lineage>
</organism>
<dbReference type="InterPro" id="IPR027417">
    <property type="entry name" value="P-loop_NTPase"/>
</dbReference>
<dbReference type="SUPFAM" id="SSF52540">
    <property type="entry name" value="P-loop containing nucleoside triphosphate hydrolases"/>
    <property type="match status" value="1"/>
</dbReference>
<dbReference type="Pfam" id="PF01656">
    <property type="entry name" value="CbiA"/>
    <property type="match status" value="1"/>
</dbReference>
<comment type="cofactor">
    <cofactor evidence="1 8">
        <name>Mg(2+)</name>
        <dbReference type="ChEBI" id="CHEBI:18420"/>
    </cofactor>
</comment>
<dbReference type="NCBIfam" id="NF002204">
    <property type="entry name" value="PRK01077.1"/>
    <property type="match status" value="1"/>
</dbReference>
<keyword evidence="2 8" id="KW-0169">Cobalamin biosynthesis</keyword>
<dbReference type="Gene3D" id="3.40.50.300">
    <property type="entry name" value="P-loop containing nucleotide triphosphate hydrolases"/>
    <property type="match status" value="1"/>
</dbReference>
<dbReference type="InterPro" id="IPR004484">
    <property type="entry name" value="CbiA/CobB_synth"/>
</dbReference>
<dbReference type="PROSITE" id="PS51274">
    <property type="entry name" value="GATASE_COBBQ"/>
    <property type="match status" value="1"/>
</dbReference>
<protein>
    <recommendedName>
        <fullName evidence="8">Cobyrinate a,c-diamide synthase</fullName>
        <ecNumber evidence="8">6.3.5.11</ecNumber>
    </recommendedName>
    <alternativeName>
        <fullName evidence="8">Cobyrinic acid a,c-diamide synthetase</fullName>
    </alternativeName>
</protein>
<dbReference type="Pfam" id="PF07685">
    <property type="entry name" value="GATase_3"/>
    <property type="match status" value="1"/>
</dbReference>
<evidence type="ECO:0000256" key="7">
    <source>
        <dbReference type="ARBA" id="ARBA00022962"/>
    </source>
</evidence>